<dbReference type="SUPFAM" id="SSF52833">
    <property type="entry name" value="Thioredoxin-like"/>
    <property type="match status" value="1"/>
</dbReference>
<gene>
    <name evidence="2" type="ORF">GZA08_08680</name>
</gene>
<evidence type="ECO:0000256" key="1">
    <source>
        <dbReference type="SAM" id="SignalP"/>
    </source>
</evidence>
<keyword evidence="3" id="KW-1185">Reference proteome</keyword>
<dbReference type="EMBL" id="JAAGAB010000002">
    <property type="protein sequence ID" value="NDV01042.1"/>
    <property type="molecule type" value="Genomic_DNA"/>
</dbReference>
<evidence type="ECO:0000313" key="2">
    <source>
        <dbReference type="EMBL" id="NDV01042.1"/>
    </source>
</evidence>
<dbReference type="Proteomes" id="UP000474757">
    <property type="component" value="Unassembled WGS sequence"/>
</dbReference>
<evidence type="ECO:0000313" key="3">
    <source>
        <dbReference type="Proteomes" id="UP000474757"/>
    </source>
</evidence>
<dbReference type="PANTHER" id="PTHR36057:SF1">
    <property type="entry name" value="LIPOPROTEIN LIPID ATTACHMENT SITE-LIKE PROTEIN, PUTATIVE (DUF1223)-RELATED"/>
    <property type="match status" value="1"/>
</dbReference>
<feature type="chain" id="PRO_5025425381" evidence="1">
    <location>
        <begin position="21"/>
        <end position="231"/>
    </location>
</feature>
<reference evidence="2 3" key="1">
    <citation type="submission" date="2020-02" db="EMBL/GenBank/DDBJ databases">
        <title>Pseudoroseicyclus tamarix, sp. nov., isolated from offshore sediment of a Tamarix chinensis forest.</title>
        <authorList>
            <person name="Gai Y."/>
        </authorList>
    </citation>
    <scope>NUCLEOTIDE SEQUENCE [LARGE SCALE GENOMIC DNA]</scope>
    <source>
        <strain evidence="2 3">CLL3-39</strain>
    </source>
</reference>
<dbReference type="PANTHER" id="PTHR36057">
    <property type="match status" value="1"/>
</dbReference>
<dbReference type="Pfam" id="PF06764">
    <property type="entry name" value="DUF1223"/>
    <property type="match status" value="1"/>
</dbReference>
<dbReference type="InterPro" id="IPR036249">
    <property type="entry name" value="Thioredoxin-like_sf"/>
</dbReference>
<sequence>MQVIRAGIAALLLAASAAEAQDAPVVVELYTSQGCSSCPPADALLQQLAGRDDVIALALHVDYWDYIGWEDSFAQPGFTERQRRYAHAAGANAIYTPQFVIGGQHHVIGARTMELMDNMRAAAAQTEDMGLQVSREGDVVTITAEALESPHPLIVQLVRYTPQESVDILHGENAGRSLTYANIVTDWAILGEWDGAGPLHLEAQVTGDEPLVAILQEPGPGRICAAVRLAG</sequence>
<dbReference type="InterPro" id="IPR010634">
    <property type="entry name" value="DUF1223"/>
</dbReference>
<keyword evidence="1" id="KW-0732">Signal</keyword>
<dbReference type="RefSeq" id="WP_163892248.1">
    <property type="nucleotide sequence ID" value="NZ_JAAFYS010000002.1"/>
</dbReference>
<organism evidence="2 3">
    <name type="scientific">Pseudoroseicyclus tamaricis</name>
    <dbReference type="NCBI Taxonomy" id="2705421"/>
    <lineage>
        <taxon>Bacteria</taxon>
        <taxon>Pseudomonadati</taxon>
        <taxon>Pseudomonadota</taxon>
        <taxon>Alphaproteobacteria</taxon>
        <taxon>Rhodobacterales</taxon>
        <taxon>Paracoccaceae</taxon>
        <taxon>Pseudoroseicyclus</taxon>
    </lineage>
</organism>
<proteinExistence type="predicted"/>
<feature type="signal peptide" evidence="1">
    <location>
        <begin position="1"/>
        <end position="20"/>
    </location>
</feature>
<accession>A0A6B2K048</accession>
<dbReference type="AlphaFoldDB" id="A0A6B2K048"/>
<protein>
    <submittedName>
        <fullName evidence="2">DUF1223 domain-containing protein</fullName>
    </submittedName>
</protein>
<comment type="caution">
    <text evidence="2">The sequence shown here is derived from an EMBL/GenBank/DDBJ whole genome shotgun (WGS) entry which is preliminary data.</text>
</comment>
<name>A0A6B2K048_9RHOB</name>